<gene>
    <name evidence="10" type="ORF">SAMN05421762_1634</name>
</gene>
<evidence type="ECO:0000256" key="2">
    <source>
        <dbReference type="ARBA" id="ARBA00006236"/>
    </source>
</evidence>
<dbReference type="PROSITE" id="PS50850">
    <property type="entry name" value="MFS"/>
    <property type="match status" value="1"/>
</dbReference>
<dbReference type="Gene3D" id="1.20.1720.10">
    <property type="entry name" value="Multidrug resistance protein D"/>
    <property type="match status" value="1"/>
</dbReference>
<dbReference type="InterPro" id="IPR036259">
    <property type="entry name" value="MFS_trans_sf"/>
</dbReference>
<feature type="transmembrane region" description="Helical" evidence="8">
    <location>
        <begin position="243"/>
        <end position="262"/>
    </location>
</feature>
<feature type="transmembrane region" description="Helical" evidence="8">
    <location>
        <begin position="128"/>
        <end position="153"/>
    </location>
</feature>
<evidence type="ECO:0000313" key="11">
    <source>
        <dbReference type="Proteomes" id="UP000231644"/>
    </source>
</evidence>
<evidence type="ECO:0000256" key="8">
    <source>
        <dbReference type="RuleBase" id="RU365088"/>
    </source>
</evidence>
<organism evidence="10 11">
    <name type="scientific">Pseudooceanicola nitratireducens</name>
    <dbReference type="NCBI Taxonomy" id="517719"/>
    <lineage>
        <taxon>Bacteria</taxon>
        <taxon>Pseudomonadati</taxon>
        <taxon>Pseudomonadota</taxon>
        <taxon>Alphaproteobacteria</taxon>
        <taxon>Rhodobacterales</taxon>
        <taxon>Paracoccaceae</taxon>
        <taxon>Pseudooceanicola</taxon>
    </lineage>
</organism>
<keyword evidence="6 8" id="KW-1133">Transmembrane helix</keyword>
<dbReference type="RefSeq" id="WP_093451759.1">
    <property type="nucleotide sequence ID" value="NZ_FNZG01000003.1"/>
</dbReference>
<dbReference type="GO" id="GO:0042910">
    <property type="term" value="F:xenobiotic transmembrane transporter activity"/>
    <property type="evidence" value="ECO:0007669"/>
    <property type="project" value="InterPro"/>
</dbReference>
<dbReference type="SUPFAM" id="SSF103473">
    <property type="entry name" value="MFS general substrate transporter"/>
    <property type="match status" value="1"/>
</dbReference>
<keyword evidence="8" id="KW-0997">Cell inner membrane</keyword>
<feature type="transmembrane region" description="Helical" evidence="8">
    <location>
        <begin position="207"/>
        <end position="231"/>
    </location>
</feature>
<dbReference type="InterPro" id="IPR011701">
    <property type="entry name" value="MFS"/>
</dbReference>
<protein>
    <recommendedName>
        <fullName evidence="8">Bcr/CflA family efflux transporter</fullName>
    </recommendedName>
</protein>
<dbReference type="EMBL" id="FOLX01000001">
    <property type="protein sequence ID" value="SFC64119.1"/>
    <property type="molecule type" value="Genomic_DNA"/>
</dbReference>
<dbReference type="AlphaFoldDB" id="A0A1I1KTJ3"/>
<dbReference type="NCBIfam" id="TIGR00710">
    <property type="entry name" value="efflux_Bcr_CflA"/>
    <property type="match status" value="1"/>
</dbReference>
<evidence type="ECO:0000256" key="5">
    <source>
        <dbReference type="ARBA" id="ARBA00022692"/>
    </source>
</evidence>
<comment type="caution">
    <text evidence="8">Lacks conserved residue(s) required for the propagation of feature annotation.</text>
</comment>
<dbReference type="InterPro" id="IPR004812">
    <property type="entry name" value="Efflux_drug-R_Bcr/CmlA"/>
</dbReference>
<reference evidence="10 11" key="1">
    <citation type="submission" date="2016-10" db="EMBL/GenBank/DDBJ databases">
        <authorList>
            <person name="de Groot N.N."/>
        </authorList>
    </citation>
    <scope>NUCLEOTIDE SEQUENCE [LARGE SCALE GENOMIC DNA]</scope>
    <source>
        <strain evidence="10 11">DSM 29619</strain>
    </source>
</reference>
<feature type="transmembrane region" description="Helical" evidence="8">
    <location>
        <begin position="159"/>
        <end position="178"/>
    </location>
</feature>
<comment type="similarity">
    <text evidence="2 8">Belongs to the major facilitator superfamily. Bcr/CmlA family.</text>
</comment>
<dbReference type="STRING" id="517719.SAMN05421762_1634"/>
<accession>A0A1I1KTJ3</accession>
<dbReference type="OrthoDB" id="9800416at2"/>
<evidence type="ECO:0000313" key="10">
    <source>
        <dbReference type="EMBL" id="SFC64119.1"/>
    </source>
</evidence>
<keyword evidence="7 8" id="KW-0472">Membrane</keyword>
<feature type="transmembrane region" description="Helical" evidence="8">
    <location>
        <begin position="71"/>
        <end position="93"/>
    </location>
</feature>
<proteinExistence type="inferred from homology"/>
<evidence type="ECO:0000256" key="1">
    <source>
        <dbReference type="ARBA" id="ARBA00004651"/>
    </source>
</evidence>
<feature type="transmembrane region" description="Helical" evidence="8">
    <location>
        <begin position="300"/>
        <end position="326"/>
    </location>
</feature>
<dbReference type="Pfam" id="PF07690">
    <property type="entry name" value="MFS_1"/>
    <property type="match status" value="1"/>
</dbReference>
<feature type="transmembrane region" description="Helical" evidence="8">
    <location>
        <begin position="365"/>
        <end position="385"/>
    </location>
</feature>
<keyword evidence="3 8" id="KW-0813">Transport</keyword>
<comment type="subcellular location">
    <subcellularLocation>
        <location evidence="8">Cell inner membrane</location>
        <topology evidence="8">Multi-pass membrane protein</topology>
    </subcellularLocation>
    <subcellularLocation>
        <location evidence="1">Cell membrane</location>
        <topology evidence="1">Multi-pass membrane protein</topology>
    </subcellularLocation>
</comment>
<dbReference type="CDD" id="cd17320">
    <property type="entry name" value="MFS_MdfA_MDR_like"/>
    <property type="match status" value="1"/>
</dbReference>
<dbReference type="InterPro" id="IPR020846">
    <property type="entry name" value="MFS_dom"/>
</dbReference>
<evidence type="ECO:0000256" key="7">
    <source>
        <dbReference type="ARBA" id="ARBA00023136"/>
    </source>
</evidence>
<sequence>MLRLAIILGLMSAVGPFAIDMYLPALPTIAADLRASDTAVQMTLTAYFLAFGVAQLIYGPMADAKGRKLPLTIGLVIFALGSAGAAFAGSVTALAGWRFVQGLGGAALMVVPRAVIRDRYTGAEATKLMAMIMLVISISPMLAPLAGSAVIALAGWREVFGVLLVVSVLSILLLTFALPETLSPAARTPARLTPILSGAKRLLKDPVFMGLTMVGGFGMASFFVFIAAASFVYTEQFGLSPTGFSICFAINAVGFFGASQAAGPLGARFGIPRLVRVGVTGFAVMTALLAAVALSGFATLYVVVGGLVLANAFLGVVIPTTMVLALDDHGDIAGIASSLGGSLQMLTGGLMIVLAGPFLDGTATPMVVTIAICGLLGFTLFWTVLRPRATVPAE</sequence>
<feature type="domain" description="Major facilitator superfamily (MFS) profile" evidence="9">
    <location>
        <begin position="1"/>
        <end position="389"/>
    </location>
</feature>
<feature type="transmembrane region" description="Helical" evidence="8">
    <location>
        <begin position="274"/>
        <end position="294"/>
    </location>
</feature>
<dbReference type="PANTHER" id="PTHR23502">
    <property type="entry name" value="MAJOR FACILITATOR SUPERFAMILY"/>
    <property type="match status" value="1"/>
</dbReference>
<keyword evidence="11" id="KW-1185">Reference proteome</keyword>
<dbReference type="GO" id="GO:0005886">
    <property type="term" value="C:plasma membrane"/>
    <property type="evidence" value="ECO:0007669"/>
    <property type="project" value="UniProtKB-SubCell"/>
</dbReference>
<evidence type="ECO:0000256" key="3">
    <source>
        <dbReference type="ARBA" id="ARBA00022448"/>
    </source>
</evidence>
<feature type="transmembrane region" description="Helical" evidence="8">
    <location>
        <begin position="40"/>
        <end position="59"/>
    </location>
</feature>
<evidence type="ECO:0000256" key="6">
    <source>
        <dbReference type="ARBA" id="ARBA00022989"/>
    </source>
</evidence>
<dbReference type="PANTHER" id="PTHR23502:SF132">
    <property type="entry name" value="POLYAMINE TRANSPORTER 2-RELATED"/>
    <property type="match status" value="1"/>
</dbReference>
<keyword evidence="5 8" id="KW-0812">Transmembrane</keyword>
<name>A0A1I1KTJ3_9RHOB</name>
<evidence type="ECO:0000256" key="4">
    <source>
        <dbReference type="ARBA" id="ARBA00022475"/>
    </source>
</evidence>
<keyword evidence="4" id="KW-1003">Cell membrane</keyword>
<evidence type="ECO:0000259" key="9">
    <source>
        <dbReference type="PROSITE" id="PS50850"/>
    </source>
</evidence>
<dbReference type="Proteomes" id="UP000231644">
    <property type="component" value="Unassembled WGS sequence"/>
</dbReference>
<feature type="transmembrane region" description="Helical" evidence="8">
    <location>
        <begin position="338"/>
        <end position="359"/>
    </location>
</feature>
<dbReference type="GO" id="GO:1990961">
    <property type="term" value="P:xenobiotic detoxification by transmembrane export across the plasma membrane"/>
    <property type="evidence" value="ECO:0007669"/>
    <property type="project" value="InterPro"/>
</dbReference>